<dbReference type="InParanoid" id="B4M630"/>
<feature type="chain" id="PRO_5002813831" evidence="2">
    <location>
        <begin position="25"/>
        <end position="411"/>
    </location>
</feature>
<dbReference type="HOGENOM" id="CLU_639790_0_0_1"/>
<feature type="signal peptide" evidence="2">
    <location>
        <begin position="1"/>
        <end position="24"/>
    </location>
</feature>
<dbReference type="PhylomeDB" id="B4M630"/>
<protein>
    <submittedName>
        <fullName evidence="3">Uncharacterized protein</fullName>
    </submittedName>
</protein>
<evidence type="ECO:0000313" key="4">
    <source>
        <dbReference type="Proteomes" id="UP000008792"/>
    </source>
</evidence>
<accession>B4M630</accession>
<dbReference type="KEGG" id="dvi:6632305"/>
<keyword evidence="4" id="KW-1185">Reference proteome</keyword>
<reference evidence="3 4" key="1">
    <citation type="journal article" date="2007" name="Nature">
        <title>Evolution of genes and genomes on the Drosophila phylogeny.</title>
        <authorList>
            <consortium name="Drosophila 12 Genomes Consortium"/>
            <person name="Clark A.G."/>
            <person name="Eisen M.B."/>
            <person name="Smith D.R."/>
            <person name="Bergman C.M."/>
            <person name="Oliver B."/>
            <person name="Markow T.A."/>
            <person name="Kaufman T.C."/>
            <person name="Kellis M."/>
            <person name="Gelbart W."/>
            <person name="Iyer V.N."/>
            <person name="Pollard D.A."/>
            <person name="Sackton T.B."/>
            <person name="Larracuente A.M."/>
            <person name="Singh N.D."/>
            <person name="Abad J.P."/>
            <person name="Abt D.N."/>
            <person name="Adryan B."/>
            <person name="Aguade M."/>
            <person name="Akashi H."/>
            <person name="Anderson W.W."/>
            <person name="Aquadro C.F."/>
            <person name="Ardell D.H."/>
            <person name="Arguello R."/>
            <person name="Artieri C.G."/>
            <person name="Barbash D.A."/>
            <person name="Barker D."/>
            <person name="Barsanti P."/>
            <person name="Batterham P."/>
            <person name="Batzoglou S."/>
            <person name="Begun D."/>
            <person name="Bhutkar A."/>
            <person name="Blanco E."/>
            <person name="Bosak S.A."/>
            <person name="Bradley R.K."/>
            <person name="Brand A.D."/>
            <person name="Brent M.R."/>
            <person name="Brooks A.N."/>
            <person name="Brown R.H."/>
            <person name="Butlin R.K."/>
            <person name="Caggese C."/>
            <person name="Calvi B.R."/>
            <person name="Bernardo de Carvalho A."/>
            <person name="Caspi A."/>
            <person name="Castrezana S."/>
            <person name="Celniker S.E."/>
            <person name="Chang J.L."/>
            <person name="Chapple C."/>
            <person name="Chatterji S."/>
            <person name="Chinwalla A."/>
            <person name="Civetta A."/>
            <person name="Clifton S.W."/>
            <person name="Comeron J.M."/>
            <person name="Costello J.C."/>
            <person name="Coyne J.A."/>
            <person name="Daub J."/>
            <person name="David R.G."/>
            <person name="Delcher A.L."/>
            <person name="Delehaunty K."/>
            <person name="Do C.B."/>
            <person name="Ebling H."/>
            <person name="Edwards K."/>
            <person name="Eickbush T."/>
            <person name="Evans J.D."/>
            <person name="Filipski A."/>
            <person name="Findeiss S."/>
            <person name="Freyhult E."/>
            <person name="Fulton L."/>
            <person name="Fulton R."/>
            <person name="Garcia A.C."/>
            <person name="Gardiner A."/>
            <person name="Garfield D.A."/>
            <person name="Garvin B.E."/>
            <person name="Gibson G."/>
            <person name="Gilbert D."/>
            <person name="Gnerre S."/>
            <person name="Godfrey J."/>
            <person name="Good R."/>
            <person name="Gotea V."/>
            <person name="Gravely B."/>
            <person name="Greenberg A.J."/>
            <person name="Griffiths-Jones S."/>
            <person name="Gross S."/>
            <person name="Guigo R."/>
            <person name="Gustafson E.A."/>
            <person name="Haerty W."/>
            <person name="Hahn M.W."/>
            <person name="Halligan D.L."/>
            <person name="Halpern A.L."/>
            <person name="Halter G.M."/>
            <person name="Han M.V."/>
            <person name="Heger A."/>
            <person name="Hillier L."/>
            <person name="Hinrichs A.S."/>
            <person name="Holmes I."/>
            <person name="Hoskins R.A."/>
            <person name="Hubisz M.J."/>
            <person name="Hultmark D."/>
            <person name="Huntley M.A."/>
            <person name="Jaffe D.B."/>
            <person name="Jagadeeshan S."/>
            <person name="Jeck W.R."/>
            <person name="Johnson J."/>
            <person name="Jones C.D."/>
            <person name="Jordan W.C."/>
            <person name="Karpen G.H."/>
            <person name="Kataoka E."/>
            <person name="Keightley P.D."/>
            <person name="Kheradpour P."/>
            <person name="Kirkness E.F."/>
            <person name="Koerich L.B."/>
            <person name="Kristiansen K."/>
            <person name="Kudrna D."/>
            <person name="Kulathinal R.J."/>
            <person name="Kumar S."/>
            <person name="Kwok R."/>
            <person name="Lander E."/>
            <person name="Langley C.H."/>
            <person name="Lapoint R."/>
            <person name="Lazzaro B.P."/>
            <person name="Lee S.J."/>
            <person name="Levesque L."/>
            <person name="Li R."/>
            <person name="Lin C.F."/>
            <person name="Lin M.F."/>
            <person name="Lindblad-Toh K."/>
            <person name="Llopart A."/>
            <person name="Long M."/>
            <person name="Low L."/>
            <person name="Lozovsky E."/>
            <person name="Lu J."/>
            <person name="Luo M."/>
            <person name="Machado C.A."/>
            <person name="Makalowski W."/>
            <person name="Marzo M."/>
            <person name="Matsuda M."/>
            <person name="Matzkin L."/>
            <person name="McAllister B."/>
            <person name="McBride C.S."/>
            <person name="McKernan B."/>
            <person name="McKernan K."/>
            <person name="Mendez-Lago M."/>
            <person name="Minx P."/>
            <person name="Mollenhauer M.U."/>
            <person name="Montooth K."/>
            <person name="Mount S.M."/>
            <person name="Mu X."/>
            <person name="Myers E."/>
            <person name="Negre B."/>
            <person name="Newfeld S."/>
            <person name="Nielsen R."/>
            <person name="Noor M.A."/>
            <person name="O'Grady P."/>
            <person name="Pachter L."/>
            <person name="Papaceit M."/>
            <person name="Parisi M.J."/>
            <person name="Parisi M."/>
            <person name="Parts L."/>
            <person name="Pedersen J.S."/>
            <person name="Pesole G."/>
            <person name="Phillippy A.M."/>
            <person name="Ponting C.P."/>
            <person name="Pop M."/>
            <person name="Porcelli D."/>
            <person name="Powell J.R."/>
            <person name="Prohaska S."/>
            <person name="Pruitt K."/>
            <person name="Puig M."/>
            <person name="Quesneville H."/>
            <person name="Ram K.R."/>
            <person name="Rand D."/>
            <person name="Rasmussen M.D."/>
            <person name="Reed L.K."/>
            <person name="Reenan R."/>
            <person name="Reily A."/>
            <person name="Remington K.A."/>
            <person name="Rieger T.T."/>
            <person name="Ritchie M.G."/>
            <person name="Robin C."/>
            <person name="Rogers Y.H."/>
            <person name="Rohde C."/>
            <person name="Rozas J."/>
            <person name="Rubenfield M.J."/>
            <person name="Ruiz A."/>
            <person name="Russo S."/>
            <person name="Salzberg S.L."/>
            <person name="Sanchez-Gracia A."/>
            <person name="Saranga D.J."/>
            <person name="Sato H."/>
            <person name="Schaeffer S.W."/>
            <person name="Schatz M.C."/>
            <person name="Schlenke T."/>
            <person name="Schwartz R."/>
            <person name="Segarra C."/>
            <person name="Singh R.S."/>
            <person name="Sirot L."/>
            <person name="Sirota M."/>
            <person name="Sisneros N.B."/>
            <person name="Smith C.D."/>
            <person name="Smith T.F."/>
            <person name="Spieth J."/>
            <person name="Stage D.E."/>
            <person name="Stark A."/>
            <person name="Stephan W."/>
            <person name="Strausberg R.L."/>
            <person name="Strempel S."/>
            <person name="Sturgill D."/>
            <person name="Sutton G."/>
            <person name="Sutton G.G."/>
            <person name="Tao W."/>
            <person name="Teichmann S."/>
            <person name="Tobari Y.N."/>
            <person name="Tomimura Y."/>
            <person name="Tsolas J.M."/>
            <person name="Valente V.L."/>
            <person name="Venter E."/>
            <person name="Venter J.C."/>
            <person name="Vicario S."/>
            <person name="Vieira F.G."/>
            <person name="Vilella A.J."/>
            <person name="Villasante A."/>
            <person name="Walenz B."/>
            <person name="Wang J."/>
            <person name="Wasserman M."/>
            <person name="Watts T."/>
            <person name="Wilson D."/>
            <person name="Wilson R.K."/>
            <person name="Wing R.A."/>
            <person name="Wolfner M.F."/>
            <person name="Wong A."/>
            <person name="Wong G.K."/>
            <person name="Wu C.I."/>
            <person name="Wu G."/>
            <person name="Yamamoto D."/>
            <person name="Yang H.P."/>
            <person name="Yang S.P."/>
            <person name="Yorke J.A."/>
            <person name="Yoshida K."/>
            <person name="Zdobnov E."/>
            <person name="Zhang P."/>
            <person name="Zhang Y."/>
            <person name="Zimin A.V."/>
            <person name="Baldwin J."/>
            <person name="Abdouelleil A."/>
            <person name="Abdulkadir J."/>
            <person name="Abebe A."/>
            <person name="Abera B."/>
            <person name="Abreu J."/>
            <person name="Acer S.C."/>
            <person name="Aftuck L."/>
            <person name="Alexander A."/>
            <person name="An P."/>
            <person name="Anderson E."/>
            <person name="Anderson S."/>
            <person name="Arachi H."/>
            <person name="Azer M."/>
            <person name="Bachantsang P."/>
            <person name="Barry A."/>
            <person name="Bayul T."/>
            <person name="Berlin A."/>
            <person name="Bessette D."/>
            <person name="Bloom T."/>
            <person name="Blye J."/>
            <person name="Boguslavskiy L."/>
            <person name="Bonnet C."/>
            <person name="Boukhgalter B."/>
            <person name="Bourzgui I."/>
            <person name="Brown A."/>
            <person name="Cahill P."/>
            <person name="Channer S."/>
            <person name="Cheshatsang Y."/>
            <person name="Chuda L."/>
            <person name="Citroen M."/>
            <person name="Collymore A."/>
            <person name="Cooke P."/>
            <person name="Costello M."/>
            <person name="D'Aco K."/>
            <person name="Daza R."/>
            <person name="De Haan G."/>
            <person name="DeGray S."/>
            <person name="DeMaso C."/>
            <person name="Dhargay N."/>
            <person name="Dooley K."/>
            <person name="Dooley E."/>
            <person name="Doricent M."/>
            <person name="Dorje P."/>
            <person name="Dorjee K."/>
            <person name="Dupes A."/>
            <person name="Elong R."/>
            <person name="Falk J."/>
            <person name="Farina A."/>
            <person name="Faro S."/>
            <person name="Ferguson D."/>
            <person name="Fisher S."/>
            <person name="Foley C.D."/>
            <person name="Franke A."/>
            <person name="Friedrich D."/>
            <person name="Gadbois L."/>
            <person name="Gearin G."/>
            <person name="Gearin C.R."/>
            <person name="Giannoukos G."/>
            <person name="Goode T."/>
            <person name="Graham J."/>
            <person name="Grandbois E."/>
            <person name="Grewal S."/>
            <person name="Gyaltsen K."/>
            <person name="Hafez N."/>
            <person name="Hagos B."/>
            <person name="Hall J."/>
            <person name="Henson C."/>
            <person name="Hollinger A."/>
            <person name="Honan T."/>
            <person name="Huard M.D."/>
            <person name="Hughes L."/>
            <person name="Hurhula B."/>
            <person name="Husby M.E."/>
            <person name="Kamat A."/>
            <person name="Kanga B."/>
            <person name="Kashin S."/>
            <person name="Khazanovich D."/>
            <person name="Kisner P."/>
            <person name="Lance K."/>
            <person name="Lara M."/>
            <person name="Lee W."/>
            <person name="Lennon N."/>
            <person name="Letendre F."/>
            <person name="LeVine R."/>
            <person name="Lipovsky A."/>
            <person name="Liu X."/>
            <person name="Liu J."/>
            <person name="Liu S."/>
            <person name="Lokyitsang T."/>
            <person name="Lokyitsang Y."/>
            <person name="Lubonja R."/>
            <person name="Lui A."/>
            <person name="MacDonald P."/>
            <person name="Magnisalis V."/>
            <person name="Maru K."/>
            <person name="Matthews C."/>
            <person name="McCusker W."/>
            <person name="McDonough S."/>
            <person name="Mehta T."/>
            <person name="Meldrim J."/>
            <person name="Meneus L."/>
            <person name="Mihai O."/>
            <person name="Mihalev A."/>
            <person name="Mihova T."/>
            <person name="Mittelman R."/>
            <person name="Mlenga V."/>
            <person name="Montmayeur A."/>
            <person name="Mulrain L."/>
            <person name="Navidi A."/>
            <person name="Naylor J."/>
            <person name="Negash T."/>
            <person name="Nguyen T."/>
            <person name="Nguyen N."/>
            <person name="Nicol R."/>
            <person name="Norbu C."/>
            <person name="Norbu N."/>
            <person name="Novod N."/>
            <person name="O'Neill B."/>
            <person name="Osman S."/>
            <person name="Markiewicz E."/>
            <person name="Oyono O.L."/>
            <person name="Patti C."/>
            <person name="Phunkhang P."/>
            <person name="Pierre F."/>
            <person name="Priest M."/>
            <person name="Raghuraman S."/>
            <person name="Rege F."/>
            <person name="Reyes R."/>
            <person name="Rise C."/>
            <person name="Rogov P."/>
            <person name="Ross K."/>
            <person name="Ryan E."/>
            <person name="Settipalli S."/>
            <person name="Shea T."/>
            <person name="Sherpa N."/>
            <person name="Shi L."/>
            <person name="Shih D."/>
            <person name="Sparrow T."/>
            <person name="Spaulding J."/>
            <person name="Stalker J."/>
            <person name="Stange-Thomann N."/>
            <person name="Stavropoulos S."/>
            <person name="Stone C."/>
            <person name="Strader C."/>
            <person name="Tesfaye S."/>
            <person name="Thomson T."/>
            <person name="Thoulutsang Y."/>
            <person name="Thoulutsang D."/>
            <person name="Topham K."/>
            <person name="Topping I."/>
            <person name="Tsamla T."/>
            <person name="Vassiliev H."/>
            <person name="Vo A."/>
            <person name="Wangchuk T."/>
            <person name="Wangdi T."/>
            <person name="Weiand M."/>
            <person name="Wilkinson J."/>
            <person name="Wilson A."/>
            <person name="Yadav S."/>
            <person name="Young G."/>
            <person name="Yu Q."/>
            <person name="Zembek L."/>
            <person name="Zhong D."/>
            <person name="Zimmer A."/>
            <person name="Zwirko Z."/>
            <person name="Jaffe D.B."/>
            <person name="Alvarez P."/>
            <person name="Brockman W."/>
            <person name="Butler J."/>
            <person name="Chin C."/>
            <person name="Gnerre S."/>
            <person name="Grabherr M."/>
            <person name="Kleber M."/>
            <person name="Mauceli E."/>
            <person name="MacCallum I."/>
        </authorList>
    </citation>
    <scope>NUCLEOTIDE SEQUENCE [LARGE SCALE GENOMIC DNA]</scope>
    <source>
        <strain evidence="4">Tucson 15010-1051.87</strain>
    </source>
</reference>
<organism evidence="3 4">
    <name type="scientific">Drosophila virilis</name>
    <name type="common">Fruit fly</name>
    <dbReference type="NCBI Taxonomy" id="7244"/>
    <lineage>
        <taxon>Eukaryota</taxon>
        <taxon>Metazoa</taxon>
        <taxon>Ecdysozoa</taxon>
        <taxon>Arthropoda</taxon>
        <taxon>Hexapoda</taxon>
        <taxon>Insecta</taxon>
        <taxon>Pterygota</taxon>
        <taxon>Neoptera</taxon>
        <taxon>Endopterygota</taxon>
        <taxon>Diptera</taxon>
        <taxon>Brachycera</taxon>
        <taxon>Muscomorpha</taxon>
        <taxon>Ephydroidea</taxon>
        <taxon>Drosophilidae</taxon>
        <taxon>Drosophila</taxon>
    </lineage>
</organism>
<proteinExistence type="predicted"/>
<gene>
    <name evidence="3" type="primary">Dvir\GJ10691</name>
    <name evidence="3" type="ORF">Dvir_GJ10691</name>
</gene>
<dbReference type="eggNOG" id="ENOG502TCTN">
    <property type="taxonomic scope" value="Eukaryota"/>
</dbReference>
<dbReference type="EMBL" id="CH940652">
    <property type="protein sequence ID" value="EDW59106.1"/>
    <property type="molecule type" value="Genomic_DNA"/>
</dbReference>
<dbReference type="OMA" id="VVFYYID"/>
<sequence length="411" mass="46421">MSNAIKLLLLITAQALLSQRGVQAKRFFGAGQRIDGDQLLLKDVQHSRPASISEPPNVSFKYNIVEPITYIEIVSNQNIEAEVKFSYVDTLVVGIVRLVTNDGSTLEADIETASETPRPNLPAAFDVLITIYGYNETFLNVNPALLINRDSMYEGEMTPYDFDYENISEPYDNDKPQTVMMDDEDDEPSTDATTYGPDFELKDKIIEIGQRQKGDDLIYETYQTSPDVSKEQTNHTVIFYYIDSDFITYVKFVIFDHFADKIATAEDYTAPVAEYSHYSPTTLKATITDFNISSLFVQMFVYGYRGVDAPPPSYKPFLKGKSQIIDEKPSLTPLQRIQLLLLTGRSTTPSDLEQDETDDSEEDDAWRQIKPEDMVPDHVPDPSITNAVLEQQRAVPQRLYAMLGLMLFAVA</sequence>
<dbReference type="Proteomes" id="UP000008792">
    <property type="component" value="Unassembled WGS sequence"/>
</dbReference>
<feature type="region of interest" description="Disordered" evidence="1">
    <location>
        <begin position="163"/>
        <end position="196"/>
    </location>
</feature>
<dbReference type="STRING" id="7244.B4M630"/>
<evidence type="ECO:0000256" key="2">
    <source>
        <dbReference type="SAM" id="SignalP"/>
    </source>
</evidence>
<dbReference type="AlphaFoldDB" id="B4M630"/>
<evidence type="ECO:0000313" key="3">
    <source>
        <dbReference type="EMBL" id="EDW59106.1"/>
    </source>
</evidence>
<dbReference type="OrthoDB" id="8043790at2759"/>
<keyword evidence="2" id="KW-0732">Signal</keyword>
<name>B4M630_DROVI</name>
<evidence type="ECO:0000256" key="1">
    <source>
        <dbReference type="SAM" id="MobiDB-lite"/>
    </source>
</evidence>